<dbReference type="AlphaFoldDB" id="A0A251LTT3"/>
<accession>A0A251LTT3</accession>
<dbReference type="GO" id="GO:0080115">
    <property type="term" value="F:myosin XI tail binding"/>
    <property type="evidence" value="ECO:0007669"/>
    <property type="project" value="UniProtKB-ARBA"/>
</dbReference>
<feature type="compositionally biased region" description="Polar residues" evidence="6">
    <location>
        <begin position="824"/>
        <end position="833"/>
    </location>
</feature>
<keyword evidence="5" id="KW-0175">Coiled coil</keyword>
<keyword evidence="9" id="KW-1185">Reference proteome</keyword>
<keyword evidence="3" id="KW-1133">Transmembrane helix</keyword>
<keyword evidence="4" id="KW-0472">Membrane</keyword>
<gene>
    <name evidence="8" type="ORF">MANES_01G200100</name>
</gene>
<dbReference type="PANTHER" id="PTHR31448">
    <property type="entry name" value="MYOSIN-BINDING PROTEIN 2"/>
    <property type="match status" value="1"/>
</dbReference>
<evidence type="ECO:0000256" key="3">
    <source>
        <dbReference type="ARBA" id="ARBA00022989"/>
    </source>
</evidence>
<keyword evidence="2" id="KW-0812">Transmembrane</keyword>
<evidence type="ECO:0000259" key="7">
    <source>
        <dbReference type="PROSITE" id="PS51775"/>
    </source>
</evidence>
<feature type="region of interest" description="Disordered" evidence="6">
    <location>
        <begin position="756"/>
        <end position="837"/>
    </location>
</feature>
<dbReference type="EMBL" id="CM004387">
    <property type="protein sequence ID" value="OAY61577.1"/>
    <property type="molecule type" value="Genomic_DNA"/>
</dbReference>
<proteinExistence type="predicted"/>
<feature type="coiled-coil region" evidence="5">
    <location>
        <begin position="843"/>
        <end position="904"/>
    </location>
</feature>
<feature type="coiled-coil region" evidence="5">
    <location>
        <begin position="625"/>
        <end position="669"/>
    </location>
</feature>
<feature type="compositionally biased region" description="Polar residues" evidence="6">
    <location>
        <begin position="789"/>
        <end position="811"/>
    </location>
</feature>
<protein>
    <recommendedName>
        <fullName evidence="7">GTD-binding domain-containing protein</fullName>
    </recommendedName>
</protein>
<organism evidence="8 9">
    <name type="scientific">Manihot esculenta</name>
    <name type="common">Cassava</name>
    <name type="synonym">Jatropha manihot</name>
    <dbReference type="NCBI Taxonomy" id="3983"/>
    <lineage>
        <taxon>Eukaryota</taxon>
        <taxon>Viridiplantae</taxon>
        <taxon>Streptophyta</taxon>
        <taxon>Embryophyta</taxon>
        <taxon>Tracheophyta</taxon>
        <taxon>Spermatophyta</taxon>
        <taxon>Magnoliopsida</taxon>
        <taxon>eudicotyledons</taxon>
        <taxon>Gunneridae</taxon>
        <taxon>Pentapetalae</taxon>
        <taxon>rosids</taxon>
        <taxon>fabids</taxon>
        <taxon>Malpighiales</taxon>
        <taxon>Euphorbiaceae</taxon>
        <taxon>Crotonoideae</taxon>
        <taxon>Manihoteae</taxon>
        <taxon>Manihot</taxon>
    </lineage>
</organism>
<dbReference type="OrthoDB" id="1047602at2759"/>
<evidence type="ECO:0000313" key="9">
    <source>
        <dbReference type="Proteomes" id="UP000091857"/>
    </source>
</evidence>
<evidence type="ECO:0000256" key="4">
    <source>
        <dbReference type="ARBA" id="ARBA00023136"/>
    </source>
</evidence>
<feature type="domain" description="GTD-binding" evidence="7">
    <location>
        <begin position="569"/>
        <end position="667"/>
    </location>
</feature>
<evidence type="ECO:0000256" key="6">
    <source>
        <dbReference type="SAM" id="MobiDB-lite"/>
    </source>
</evidence>
<dbReference type="InterPro" id="IPR007656">
    <property type="entry name" value="GTD-bd"/>
</dbReference>
<evidence type="ECO:0000256" key="5">
    <source>
        <dbReference type="SAM" id="Coils"/>
    </source>
</evidence>
<dbReference type="EMBL" id="CM004387">
    <property type="protein sequence ID" value="OAY61576.1"/>
    <property type="molecule type" value="Genomic_DNA"/>
</dbReference>
<dbReference type="GO" id="GO:0016020">
    <property type="term" value="C:membrane"/>
    <property type="evidence" value="ECO:0007669"/>
    <property type="project" value="UniProtKB-SubCell"/>
</dbReference>
<dbReference type="Proteomes" id="UP000091857">
    <property type="component" value="Chromosome 1"/>
</dbReference>
<evidence type="ECO:0000256" key="2">
    <source>
        <dbReference type="ARBA" id="ARBA00022692"/>
    </source>
</evidence>
<feature type="compositionally biased region" description="Basic and acidic residues" evidence="6">
    <location>
        <begin position="759"/>
        <end position="788"/>
    </location>
</feature>
<dbReference type="Gramene" id="Manes.01G200100.3.v8.1">
    <property type="protein sequence ID" value="Manes.01G200100.3.v8.1.CDS"/>
    <property type="gene ID" value="Manes.01G200100.v8.1"/>
</dbReference>
<dbReference type="STRING" id="3983.A0A251LTT3"/>
<evidence type="ECO:0000256" key="1">
    <source>
        <dbReference type="ARBA" id="ARBA00004167"/>
    </source>
</evidence>
<dbReference type="InterPro" id="IPR039306">
    <property type="entry name" value="MYOB"/>
</dbReference>
<comment type="subcellular location">
    <subcellularLocation>
        <location evidence="1">Membrane</location>
        <topology evidence="1">Single-pass membrane protein</topology>
    </subcellularLocation>
</comment>
<name>A0A251LTT3_MANES</name>
<dbReference type="PROSITE" id="PS51775">
    <property type="entry name" value="GTD_BINDING"/>
    <property type="match status" value="1"/>
</dbReference>
<dbReference type="Pfam" id="PF04576">
    <property type="entry name" value="Zein-binding"/>
    <property type="match status" value="1"/>
</dbReference>
<reference evidence="8 9" key="1">
    <citation type="submission" date="2016-02" db="EMBL/GenBank/DDBJ databases">
        <title>WGS assembly of Manihot esculenta.</title>
        <authorList>
            <person name="Bredeson J.V."/>
            <person name="Prochnik S.E."/>
            <person name="Lyons J.B."/>
            <person name="Schmutz J."/>
            <person name="Grimwood J."/>
            <person name="Vrebalov J."/>
            <person name="Bart R.S."/>
            <person name="Amuge T."/>
            <person name="Ferguson M.E."/>
            <person name="Green R."/>
            <person name="Putnam N."/>
            <person name="Stites J."/>
            <person name="Rounsley S."/>
            <person name="Rokhsar D.S."/>
        </authorList>
    </citation>
    <scope>NUCLEOTIDE SEQUENCE [LARGE SCALE GENOMIC DNA]</scope>
    <source>
        <strain evidence="9">cv. AM560-2</strain>
        <tissue evidence="8">Leaf</tissue>
    </source>
</reference>
<sequence>MIMVEMAENGTSFVKVQKILQFTTVLKFAACELFLNFLLLIDAVFSYLLTKFARHCKLQVPCILCSRLDHLLGNEKPGFYRNLLCSNHRSEISSLFSCSIHGKLADGHGMCEECLLSFIMNTKSNPEMHRLLMGNFGYDLSAYGCYSSFLNREFVTGSVGVRLCSCCNKPWRSRPNADKLLVLKSPQSGMTMPTIPLPRRLTHREGLKKMRERFPGSETSCNLKKTVFDPSSHVGYAELKFASDSESEFPFSDDDEGSNIVPEIKEPKEESKIRHASEILPKRLKNCMPLDKLNYTSYKPQMQPDVGKLQDLKFFQPDSDIDGGFDVLKRRQALRRNYPSAPELISLDNFPSLSNGMEAPVAVPTEKCELKFPLSENSVPHRLPELMSVVNASSSFNVVEHSFEASQLKSAGTGTNNVISISINKHGEILKSVAATGGGGVKNDQVLNEVSCMNPPYVNQSDVWKSTLSIEEKEASGFAAKRPPLEELEIVNDDKKLLSIENISAQGVGLHSDKILPSFQGHDDELQTNEASNSDVVQMLRDTVPVEKTESSDVEFLDGSTVSEIEGENTVDRLKRQIEYDKRCINALYKELDEERSAAAIAANQAMAMITRLQEEKAAVHMEALQYLRMMEEQAEHDVEALERANDLLAEKEKDIQDLEADIEFLRLNFLDEPVETIAEGTCDLKGGISTSHSTSISYAKYDVNFQNCLNDQENSIDVRSSLAEFEDEKLCISQCLKDLEMKCFQFSQQEASACLSDSHSEETIEKGVNKGESLEKRETQINGETKENSSSLQKDIAVSNGTFPAHGQSNVKDDTDKIAGNEGNRSPSSGQKSSKKCREIDLFTLENEISDLNERLEALESDWNLLEHTFNSLQTGKEGLNYVKEIAHQLQELRKTMTRSRRQLAP</sequence>
<dbReference type="PANTHER" id="PTHR31448:SF39">
    <property type="entry name" value="MYOSIN-BINDING PROTEIN 4-RELATED"/>
    <property type="match status" value="1"/>
</dbReference>
<evidence type="ECO:0000313" key="8">
    <source>
        <dbReference type="EMBL" id="OAY61576.1"/>
    </source>
</evidence>